<keyword evidence="3" id="KW-1185">Reference proteome</keyword>
<keyword evidence="1" id="KW-0732">Signal</keyword>
<reference evidence="2 3" key="1">
    <citation type="submission" date="2018-12" db="EMBL/GenBank/DDBJ databases">
        <title>Vibrio sp. isolated from China Sea.</title>
        <authorList>
            <person name="Li Y."/>
        </authorList>
    </citation>
    <scope>NUCLEOTIDE SEQUENCE [LARGE SCALE GENOMIC DNA]</scope>
    <source>
        <strain evidence="2 3">BEI207</strain>
    </source>
</reference>
<accession>A0A432CT29</accession>
<feature type="signal peptide" evidence="1">
    <location>
        <begin position="1"/>
        <end position="20"/>
    </location>
</feature>
<name>A0A432CT29_9VIBR</name>
<evidence type="ECO:0000256" key="1">
    <source>
        <dbReference type="SAM" id="SignalP"/>
    </source>
</evidence>
<dbReference type="EMBL" id="RXZH01000008">
    <property type="protein sequence ID" value="RTZ14513.1"/>
    <property type="molecule type" value="Genomic_DNA"/>
</dbReference>
<proteinExistence type="predicted"/>
<dbReference type="OrthoDB" id="5867039at2"/>
<evidence type="ECO:0008006" key="4">
    <source>
        <dbReference type="Google" id="ProtNLM"/>
    </source>
</evidence>
<comment type="caution">
    <text evidence="2">The sequence shown here is derived from an EMBL/GenBank/DDBJ whole genome shotgun (WGS) entry which is preliminary data.</text>
</comment>
<organism evidence="2 3">
    <name type="scientific">Vibrio aquaticus</name>
    <dbReference type="NCBI Taxonomy" id="2496559"/>
    <lineage>
        <taxon>Bacteria</taxon>
        <taxon>Pseudomonadati</taxon>
        <taxon>Pseudomonadota</taxon>
        <taxon>Gammaproteobacteria</taxon>
        <taxon>Vibrionales</taxon>
        <taxon>Vibrionaceae</taxon>
        <taxon>Vibrio</taxon>
    </lineage>
</organism>
<evidence type="ECO:0000313" key="2">
    <source>
        <dbReference type="EMBL" id="RTZ14513.1"/>
    </source>
</evidence>
<dbReference type="PROSITE" id="PS51257">
    <property type="entry name" value="PROKAR_LIPOPROTEIN"/>
    <property type="match status" value="1"/>
</dbReference>
<feature type="chain" id="PRO_5019489874" description="Lipoprotein" evidence="1">
    <location>
        <begin position="21"/>
        <end position="273"/>
    </location>
</feature>
<protein>
    <recommendedName>
        <fullName evidence="4">Lipoprotein</fullName>
    </recommendedName>
</protein>
<evidence type="ECO:0000313" key="3">
    <source>
        <dbReference type="Proteomes" id="UP000268973"/>
    </source>
</evidence>
<dbReference type="RefSeq" id="WP_126575428.1">
    <property type="nucleotide sequence ID" value="NZ_RXZH01000008.1"/>
</dbReference>
<dbReference type="Proteomes" id="UP000268973">
    <property type="component" value="Unassembled WGS sequence"/>
</dbReference>
<sequence length="273" mass="30746">MRTPLTKPLLLSLLTSTLLGGCSLFSAPEREPDYPTLGSTYYSSDDTTVIESDNVLKTAIKNNRLIAVSNRSAIEEKFDLLFAEVRQYQTFATDTKPFTNDDLKGEDFHKGLETLIKQFSCELYASQQSSDSVQLCPLNHKIVDNNLGYLPFQDGRHVTERLSTTLTNSEGTKELDMFLRSTHERPLESLWGGVHELGSFKGSELAPTSLVLTVNLSAHKKESHSRPWQELHDEPLILFVVLPSVERILTQRNEVDAMNLSYQKAQLLIVDSR</sequence>
<gene>
    <name evidence="2" type="ORF">EJ063_16490</name>
</gene>
<dbReference type="AlphaFoldDB" id="A0A432CT29"/>